<comment type="caution">
    <text evidence="10">The sequence shown here is derived from an EMBL/GenBank/DDBJ whole genome shotgun (WGS) entry which is preliminary data.</text>
</comment>
<dbReference type="GO" id="GO:0004523">
    <property type="term" value="F:RNA-DNA hybrid ribonuclease activity"/>
    <property type="evidence" value="ECO:0007669"/>
    <property type="project" value="UniProtKB-EC"/>
</dbReference>
<dbReference type="InterPro" id="IPR002156">
    <property type="entry name" value="RNaseH_domain"/>
</dbReference>
<dbReference type="Pfam" id="PF01693">
    <property type="entry name" value="Cauli_VI"/>
    <property type="match status" value="1"/>
</dbReference>
<evidence type="ECO:0000256" key="2">
    <source>
        <dbReference type="ARBA" id="ARBA00005300"/>
    </source>
</evidence>
<feature type="domain" description="RNase H type-1" evidence="9">
    <location>
        <begin position="138"/>
        <end position="327"/>
    </location>
</feature>
<organism evidence="10 11">
    <name type="scientific">Discostella pseudostelligera</name>
    <dbReference type="NCBI Taxonomy" id="259834"/>
    <lineage>
        <taxon>Eukaryota</taxon>
        <taxon>Sar</taxon>
        <taxon>Stramenopiles</taxon>
        <taxon>Ochrophyta</taxon>
        <taxon>Bacillariophyta</taxon>
        <taxon>Coscinodiscophyceae</taxon>
        <taxon>Thalassiosirophycidae</taxon>
        <taxon>Stephanodiscales</taxon>
        <taxon>Stephanodiscaceae</taxon>
        <taxon>Discostella</taxon>
    </lineage>
</organism>
<dbReference type="EC" id="3.1.26.4" evidence="3"/>
<evidence type="ECO:0000256" key="4">
    <source>
        <dbReference type="ARBA" id="ARBA00022722"/>
    </source>
</evidence>
<gene>
    <name evidence="10" type="ORF">ACHAWU_009371</name>
</gene>
<dbReference type="PROSITE" id="PS50879">
    <property type="entry name" value="RNASE_H_1"/>
    <property type="match status" value="1"/>
</dbReference>
<proteinExistence type="inferred from homology"/>
<accession>A0ABD3N763</accession>
<evidence type="ECO:0000256" key="6">
    <source>
        <dbReference type="ARBA" id="ARBA00022759"/>
    </source>
</evidence>
<sequence length="393" mass="42555">MAKRGKKGGPKFYAVAVGRIPGIYYTWPDCQAQTSGYSGAIFKSFEIMQEAQTFLRKNDASSSNATSSSLHASIDRATLNATTMANESINRGTKRPHPEALCNRAQEHHAHLSLLPTTTTAATTAKTILATSKQNSNHRIRITIHFDGGSRGNPGVAGAGAQVIVMEEGQSIKHETTTATSNNLDIDNNTNEYHVRKYCGEHATNNYAEYSGLLSGLEVAKSCIANVCKHASEDKSELPSINLAVYGDSNLVIQQMRGVWKCTHANIRPLFHQCNTIIFEMKECIATAIGREGRPLSGGSSSIVITYEHIRRNLNGVADALANEAMDTRRSWTSIITTGASSIQPIDVGENSDAKIPVIQSTSVVGAHFSKQKVIDVDEKSNDSDGNESYYSC</sequence>
<keyword evidence="5" id="KW-0479">Metal-binding</keyword>
<dbReference type="Proteomes" id="UP001530293">
    <property type="component" value="Unassembled WGS sequence"/>
</dbReference>
<dbReference type="PANTHER" id="PTHR46387">
    <property type="entry name" value="POLYNUCLEOTIDYL TRANSFERASE, RIBONUCLEASE H-LIKE SUPERFAMILY PROTEIN"/>
    <property type="match status" value="1"/>
</dbReference>
<evidence type="ECO:0000256" key="1">
    <source>
        <dbReference type="ARBA" id="ARBA00001946"/>
    </source>
</evidence>
<dbReference type="AlphaFoldDB" id="A0ABD3N763"/>
<dbReference type="GO" id="GO:0046872">
    <property type="term" value="F:metal ion binding"/>
    <property type="evidence" value="ECO:0007669"/>
    <property type="project" value="UniProtKB-KW"/>
</dbReference>
<dbReference type="InterPro" id="IPR036397">
    <property type="entry name" value="RNaseH_sf"/>
</dbReference>
<dbReference type="Gene3D" id="3.30.420.10">
    <property type="entry name" value="Ribonuclease H-like superfamily/Ribonuclease H"/>
    <property type="match status" value="1"/>
</dbReference>
<dbReference type="Gene3D" id="3.40.970.10">
    <property type="entry name" value="Ribonuclease H1, N-terminal domain"/>
    <property type="match status" value="1"/>
</dbReference>
<evidence type="ECO:0000256" key="5">
    <source>
        <dbReference type="ARBA" id="ARBA00022723"/>
    </source>
</evidence>
<dbReference type="InterPro" id="IPR012337">
    <property type="entry name" value="RNaseH-like_sf"/>
</dbReference>
<evidence type="ECO:0000259" key="9">
    <source>
        <dbReference type="PROSITE" id="PS50879"/>
    </source>
</evidence>
<evidence type="ECO:0000313" key="10">
    <source>
        <dbReference type="EMBL" id="KAL3771948.1"/>
    </source>
</evidence>
<dbReference type="PANTHER" id="PTHR46387:SF2">
    <property type="entry name" value="RIBONUCLEASE HI"/>
    <property type="match status" value="1"/>
</dbReference>
<dbReference type="InterPro" id="IPR037056">
    <property type="entry name" value="RNase_H1_N_sf"/>
</dbReference>
<dbReference type="EMBL" id="JALLBG020000018">
    <property type="protein sequence ID" value="KAL3771948.1"/>
    <property type="molecule type" value="Genomic_DNA"/>
</dbReference>
<dbReference type="SUPFAM" id="SSF53098">
    <property type="entry name" value="Ribonuclease H-like"/>
    <property type="match status" value="1"/>
</dbReference>
<dbReference type="SUPFAM" id="SSF55658">
    <property type="entry name" value="L9 N-domain-like"/>
    <property type="match status" value="1"/>
</dbReference>
<keyword evidence="11" id="KW-1185">Reference proteome</keyword>
<comment type="similarity">
    <text evidence="2">Belongs to the RNase H family.</text>
</comment>
<dbReference type="CDD" id="cd09279">
    <property type="entry name" value="RNase_HI_like"/>
    <property type="match status" value="1"/>
</dbReference>
<evidence type="ECO:0000256" key="8">
    <source>
        <dbReference type="ARBA" id="ARBA00022842"/>
    </source>
</evidence>
<evidence type="ECO:0000256" key="7">
    <source>
        <dbReference type="ARBA" id="ARBA00022801"/>
    </source>
</evidence>
<keyword evidence="8" id="KW-0460">Magnesium</keyword>
<dbReference type="FunFam" id="3.40.970.10:FF:000001">
    <property type="entry name" value="Ribonuclease H1"/>
    <property type="match status" value="1"/>
</dbReference>
<comment type="cofactor">
    <cofactor evidence="1">
        <name>Mg(2+)</name>
        <dbReference type="ChEBI" id="CHEBI:18420"/>
    </cofactor>
</comment>
<name>A0ABD3N763_9STRA</name>
<dbReference type="InterPro" id="IPR011320">
    <property type="entry name" value="RNase_H1_N"/>
</dbReference>
<protein>
    <recommendedName>
        <fullName evidence="3">ribonuclease H</fullName>
        <ecNumber evidence="3">3.1.26.4</ecNumber>
    </recommendedName>
</protein>
<evidence type="ECO:0000256" key="3">
    <source>
        <dbReference type="ARBA" id="ARBA00012180"/>
    </source>
</evidence>
<evidence type="ECO:0000313" key="11">
    <source>
        <dbReference type="Proteomes" id="UP001530293"/>
    </source>
</evidence>
<reference evidence="10 11" key="1">
    <citation type="submission" date="2024-10" db="EMBL/GenBank/DDBJ databases">
        <title>Updated reference genomes for cyclostephanoid diatoms.</title>
        <authorList>
            <person name="Roberts W.R."/>
            <person name="Alverson A.J."/>
        </authorList>
    </citation>
    <scope>NUCLEOTIDE SEQUENCE [LARGE SCALE GENOMIC DNA]</scope>
    <source>
        <strain evidence="10 11">AJA232-27</strain>
    </source>
</reference>
<dbReference type="InterPro" id="IPR009027">
    <property type="entry name" value="Ribosomal_bL9/RNase_H1_N"/>
</dbReference>
<keyword evidence="4" id="KW-0540">Nuclease</keyword>
<keyword evidence="6" id="KW-0255">Endonuclease</keyword>
<keyword evidence="7" id="KW-0378">Hydrolase</keyword>